<keyword evidence="2" id="KW-1133">Transmembrane helix</keyword>
<keyword evidence="2" id="KW-0472">Membrane</keyword>
<evidence type="ECO:0000313" key="4">
    <source>
        <dbReference type="Proteomes" id="UP000560081"/>
    </source>
</evidence>
<organism evidence="3 4">
    <name type="scientific">Micrococcus flavus</name>
    <dbReference type="NCBI Taxonomy" id="384602"/>
    <lineage>
        <taxon>Bacteria</taxon>
        <taxon>Bacillati</taxon>
        <taxon>Actinomycetota</taxon>
        <taxon>Actinomycetes</taxon>
        <taxon>Micrococcales</taxon>
        <taxon>Micrococcaceae</taxon>
        <taxon>Micrococcus</taxon>
    </lineage>
</organism>
<keyword evidence="2" id="KW-0812">Transmembrane</keyword>
<dbReference type="OrthoDB" id="3831145at2"/>
<proteinExistence type="predicted"/>
<gene>
    <name evidence="3" type="ORF">BJ976_001713</name>
</gene>
<name>A0A4Y8X330_9MICC</name>
<dbReference type="RefSeq" id="WP_135030085.1">
    <property type="nucleotide sequence ID" value="NZ_BMLA01000002.1"/>
</dbReference>
<comment type="caution">
    <text evidence="3">The sequence shown here is derived from an EMBL/GenBank/DDBJ whole genome shotgun (WGS) entry which is preliminary data.</text>
</comment>
<evidence type="ECO:0000313" key="3">
    <source>
        <dbReference type="EMBL" id="MBB4883362.1"/>
    </source>
</evidence>
<feature type="transmembrane region" description="Helical" evidence="2">
    <location>
        <begin position="193"/>
        <end position="213"/>
    </location>
</feature>
<accession>A0A4Y8X330</accession>
<protein>
    <submittedName>
        <fullName evidence="3">Uncharacterized protein</fullName>
    </submittedName>
</protein>
<reference evidence="3 4" key="1">
    <citation type="submission" date="2020-08" db="EMBL/GenBank/DDBJ databases">
        <title>Sequencing the genomes of 1000 actinobacteria strains.</title>
        <authorList>
            <person name="Klenk H.-P."/>
        </authorList>
    </citation>
    <scope>NUCLEOTIDE SEQUENCE [LARGE SCALE GENOMIC DNA]</scope>
    <source>
        <strain evidence="3 4">DSM 19079</strain>
    </source>
</reference>
<feature type="compositionally biased region" description="Polar residues" evidence="1">
    <location>
        <begin position="1"/>
        <end position="13"/>
    </location>
</feature>
<evidence type="ECO:0000256" key="1">
    <source>
        <dbReference type="SAM" id="MobiDB-lite"/>
    </source>
</evidence>
<feature type="transmembrane region" description="Helical" evidence="2">
    <location>
        <begin position="158"/>
        <end position="181"/>
    </location>
</feature>
<feature type="transmembrane region" description="Helical" evidence="2">
    <location>
        <begin position="125"/>
        <end position="146"/>
    </location>
</feature>
<dbReference type="Proteomes" id="UP000560081">
    <property type="component" value="Unassembled WGS sequence"/>
</dbReference>
<sequence length="232" mass="23977">MTNQDPQFQNPGQNPADPPFDGGRAPQYGQPAQGGAADPYGPPVGSRFGTQAYGADAPYGAPVAEPAKFRTLLTLTLLSAVLYLLSSIPGLFMDTEGQTRAQLEQAGMSPEEIEQALQFGGTVGVISAVAILLIGLGLYALVYFGLKSVKNWARILGIVLAILSVVGAVLGMLAAGLLAGLGMNTGLDLSSPLGIVATVLSLAGLVVNILWLVHAFNKDVAAYTKQGRRVAA</sequence>
<feature type="region of interest" description="Disordered" evidence="1">
    <location>
        <begin position="1"/>
        <end position="47"/>
    </location>
</feature>
<feature type="transmembrane region" description="Helical" evidence="2">
    <location>
        <begin position="72"/>
        <end position="92"/>
    </location>
</feature>
<keyword evidence="4" id="KW-1185">Reference proteome</keyword>
<dbReference type="AlphaFoldDB" id="A0A4Y8X330"/>
<dbReference type="EMBL" id="JACHMC010000001">
    <property type="protein sequence ID" value="MBB4883362.1"/>
    <property type="molecule type" value="Genomic_DNA"/>
</dbReference>
<evidence type="ECO:0000256" key="2">
    <source>
        <dbReference type="SAM" id="Phobius"/>
    </source>
</evidence>